<accession>A0ABV0F893</accession>
<evidence type="ECO:0000313" key="1">
    <source>
        <dbReference type="EMBL" id="MEO1783257.1"/>
    </source>
</evidence>
<evidence type="ECO:0008006" key="3">
    <source>
        <dbReference type="Google" id="ProtNLM"/>
    </source>
</evidence>
<protein>
    <recommendedName>
        <fullName evidence="3">Phage protein</fullName>
    </recommendedName>
</protein>
<proteinExistence type="predicted"/>
<name>A0ABV0F893_9ENTE</name>
<gene>
    <name evidence="1" type="ORF">BAU18_002876</name>
</gene>
<sequence>MKQGTVVNKGTKPDTLDWLQETIDMLERYKREVEAGEVVITSGDASVTSPVPEPDSMTVKYVSISFDYREV</sequence>
<comment type="caution">
    <text evidence="1">The sequence shown here is derived from an EMBL/GenBank/DDBJ whole genome shotgun (WGS) entry which is preliminary data.</text>
</comment>
<evidence type="ECO:0000313" key="2">
    <source>
        <dbReference type="Proteomes" id="UP001429357"/>
    </source>
</evidence>
<keyword evidence="2" id="KW-1185">Reference proteome</keyword>
<organism evidence="1 2">
    <name type="scientific">Enterococcus diestrammenae</name>
    <dbReference type="NCBI Taxonomy" id="1155073"/>
    <lineage>
        <taxon>Bacteria</taxon>
        <taxon>Bacillati</taxon>
        <taxon>Bacillota</taxon>
        <taxon>Bacilli</taxon>
        <taxon>Lactobacillales</taxon>
        <taxon>Enterococcaceae</taxon>
        <taxon>Enterococcus</taxon>
    </lineage>
</organism>
<dbReference type="EMBL" id="MAEI02000001">
    <property type="protein sequence ID" value="MEO1783257.1"/>
    <property type="molecule type" value="Genomic_DNA"/>
</dbReference>
<dbReference type="Proteomes" id="UP001429357">
    <property type="component" value="Unassembled WGS sequence"/>
</dbReference>
<reference evidence="2" key="1">
    <citation type="submission" date="2016-06" db="EMBL/GenBank/DDBJ databases">
        <title>Four novel species of enterococci isolated from chicken manure.</title>
        <authorList>
            <person name="Van Tyne D."/>
        </authorList>
    </citation>
    <scope>NUCLEOTIDE SEQUENCE [LARGE SCALE GENOMIC DNA]</scope>
    <source>
        <strain evidence="2">JM9A</strain>
    </source>
</reference>
<reference evidence="1 2" key="2">
    <citation type="submission" date="2024-02" db="EMBL/GenBank/DDBJ databases">
        <title>The Genome Sequence of Enterococcus diestrammenae JM9A.</title>
        <authorList>
            <person name="Earl A."/>
            <person name="Manson A."/>
            <person name="Gilmore M."/>
            <person name="Sanders J."/>
            <person name="Shea T."/>
            <person name="Howe W."/>
            <person name="Livny J."/>
            <person name="Cuomo C."/>
            <person name="Neafsey D."/>
            <person name="Birren B."/>
        </authorList>
    </citation>
    <scope>NUCLEOTIDE SEQUENCE [LARGE SCALE GENOMIC DNA]</scope>
    <source>
        <strain evidence="1 2">JM9A</strain>
    </source>
</reference>